<sequence length="414" mass="49072">MKYKICLSHVNLATYSLLKEWLEEKFKDRLSVIDRAYSDEPIHIKIVQVSQLHDWVKVNRLKKHYDCYYILLLDEEWVNTSPLAIRLQIQSLLLNPVKKSAFFRSINEAIKVLDQQKIALIQVKGKKIISVHKTKMKLNESMEHYMLRRLLHEDVHSESEMMESLSLFNENEFPNTVCYVQGFIHLDSHPINENQAVQLICSNFKQEFQGIVPRVYFLPFRRSLIILFRQTDNICCVKDWKEGRATFEKIVERLLKEYRIQIYIGVGSLYNDPLLLHHSFKESKVARALPPYHEVSLRYFEEISKDPDIKKSTEYIEDHFSEEMTAKDVASHVNLSYSHFIRLFKKETGSTFSEYITFVRLRKSVWMLRYTDKTIEEVSDEVGFNTPNYFSSTFKKVIGITPREFRLTKEIIFV</sequence>
<dbReference type="Pfam" id="PF12833">
    <property type="entry name" value="HTH_18"/>
    <property type="match status" value="1"/>
</dbReference>
<evidence type="ECO:0000256" key="3">
    <source>
        <dbReference type="ARBA" id="ARBA00023163"/>
    </source>
</evidence>
<dbReference type="RefSeq" id="WP_338753749.1">
    <property type="nucleotide sequence ID" value="NZ_CP147404.1"/>
</dbReference>
<keyword evidence="1" id="KW-0805">Transcription regulation</keyword>
<dbReference type="InterPro" id="IPR018060">
    <property type="entry name" value="HTH_AraC"/>
</dbReference>
<dbReference type="SMART" id="SM00342">
    <property type="entry name" value="HTH_ARAC"/>
    <property type="match status" value="1"/>
</dbReference>
<dbReference type="Gene3D" id="1.10.10.60">
    <property type="entry name" value="Homeodomain-like"/>
    <property type="match status" value="2"/>
</dbReference>
<keyword evidence="3" id="KW-0804">Transcription</keyword>
<name>A0ABZ2N8W5_9BACI</name>
<evidence type="ECO:0000259" key="4">
    <source>
        <dbReference type="PROSITE" id="PS01124"/>
    </source>
</evidence>
<keyword evidence="6" id="KW-1185">Reference proteome</keyword>
<dbReference type="InterPro" id="IPR041522">
    <property type="entry name" value="CdaR_GGDEF"/>
</dbReference>
<dbReference type="PANTHER" id="PTHR43280:SF28">
    <property type="entry name" value="HTH-TYPE TRANSCRIPTIONAL ACTIVATOR RHAS"/>
    <property type="match status" value="1"/>
</dbReference>
<keyword evidence="2" id="KW-0238">DNA-binding</keyword>
<gene>
    <name evidence="5" type="ORF">WDJ61_05760</name>
</gene>
<dbReference type="PRINTS" id="PR00032">
    <property type="entry name" value="HTHARAC"/>
</dbReference>
<proteinExistence type="predicted"/>
<dbReference type="EMBL" id="CP147404">
    <property type="protein sequence ID" value="WXB94133.1"/>
    <property type="molecule type" value="Genomic_DNA"/>
</dbReference>
<dbReference type="InterPro" id="IPR020449">
    <property type="entry name" value="Tscrpt_reg_AraC-type_HTH"/>
</dbReference>
<dbReference type="InterPro" id="IPR018062">
    <property type="entry name" value="HTH_AraC-typ_CS"/>
</dbReference>
<dbReference type="PROSITE" id="PS00041">
    <property type="entry name" value="HTH_ARAC_FAMILY_1"/>
    <property type="match status" value="1"/>
</dbReference>
<dbReference type="InterPro" id="IPR009057">
    <property type="entry name" value="Homeodomain-like_sf"/>
</dbReference>
<accession>A0ABZ2N8W5</accession>
<evidence type="ECO:0000256" key="1">
    <source>
        <dbReference type="ARBA" id="ARBA00023015"/>
    </source>
</evidence>
<dbReference type="Proteomes" id="UP001387364">
    <property type="component" value="Chromosome"/>
</dbReference>
<evidence type="ECO:0000256" key="2">
    <source>
        <dbReference type="ARBA" id="ARBA00023125"/>
    </source>
</evidence>
<dbReference type="PROSITE" id="PS01124">
    <property type="entry name" value="HTH_ARAC_FAMILY_2"/>
    <property type="match status" value="1"/>
</dbReference>
<feature type="domain" description="HTH araC/xylS-type" evidence="4">
    <location>
        <begin position="310"/>
        <end position="408"/>
    </location>
</feature>
<organism evidence="5 6">
    <name type="scientific">Bacillus kandeliae</name>
    <dbReference type="NCBI Taxonomy" id="3129297"/>
    <lineage>
        <taxon>Bacteria</taxon>
        <taxon>Bacillati</taxon>
        <taxon>Bacillota</taxon>
        <taxon>Bacilli</taxon>
        <taxon>Bacillales</taxon>
        <taxon>Bacillaceae</taxon>
        <taxon>Bacillus</taxon>
    </lineage>
</organism>
<dbReference type="PANTHER" id="PTHR43280">
    <property type="entry name" value="ARAC-FAMILY TRANSCRIPTIONAL REGULATOR"/>
    <property type="match status" value="1"/>
</dbReference>
<evidence type="ECO:0000313" key="6">
    <source>
        <dbReference type="Proteomes" id="UP001387364"/>
    </source>
</evidence>
<dbReference type="Pfam" id="PF17853">
    <property type="entry name" value="GGDEF_2"/>
    <property type="match status" value="1"/>
</dbReference>
<reference evidence="5 6" key="1">
    <citation type="submission" date="2024-02" db="EMBL/GenBank/DDBJ databases">
        <title>Seven novel Bacillus-like species.</title>
        <authorList>
            <person name="Liu G."/>
        </authorList>
    </citation>
    <scope>NUCLEOTIDE SEQUENCE [LARGE SCALE GENOMIC DNA]</scope>
    <source>
        <strain evidence="5 6">FJAT-52991</strain>
    </source>
</reference>
<evidence type="ECO:0000313" key="5">
    <source>
        <dbReference type="EMBL" id="WXB94133.1"/>
    </source>
</evidence>
<protein>
    <submittedName>
        <fullName evidence="5">AraC family transcriptional regulator</fullName>
    </submittedName>
</protein>
<dbReference type="SUPFAM" id="SSF46689">
    <property type="entry name" value="Homeodomain-like"/>
    <property type="match status" value="2"/>
</dbReference>